<evidence type="ECO:0000313" key="1">
    <source>
        <dbReference type="EMBL" id="GAH57732.1"/>
    </source>
</evidence>
<proteinExistence type="predicted"/>
<protein>
    <submittedName>
        <fullName evidence="1">Uncharacterized protein</fullName>
    </submittedName>
</protein>
<name>X1GKL6_9ZZZZ</name>
<feature type="non-terminal residue" evidence="1">
    <location>
        <position position="277"/>
    </location>
</feature>
<organism evidence="1">
    <name type="scientific">marine sediment metagenome</name>
    <dbReference type="NCBI Taxonomy" id="412755"/>
    <lineage>
        <taxon>unclassified sequences</taxon>
        <taxon>metagenomes</taxon>
        <taxon>ecological metagenomes</taxon>
    </lineage>
</organism>
<dbReference type="EMBL" id="BARU01023833">
    <property type="protein sequence ID" value="GAH57732.1"/>
    <property type="molecule type" value="Genomic_DNA"/>
</dbReference>
<feature type="non-terminal residue" evidence="1">
    <location>
        <position position="1"/>
    </location>
</feature>
<gene>
    <name evidence="1" type="ORF">S03H2_38635</name>
</gene>
<dbReference type="AlphaFoldDB" id="X1GKL6"/>
<accession>X1GKL6</accession>
<reference evidence="1" key="1">
    <citation type="journal article" date="2014" name="Front. Microbiol.">
        <title>High frequency of phylogenetically diverse reductive dehalogenase-homologous genes in deep subseafloor sedimentary metagenomes.</title>
        <authorList>
            <person name="Kawai M."/>
            <person name="Futagami T."/>
            <person name="Toyoda A."/>
            <person name="Takaki Y."/>
            <person name="Nishi S."/>
            <person name="Hori S."/>
            <person name="Arai W."/>
            <person name="Tsubouchi T."/>
            <person name="Morono Y."/>
            <person name="Uchiyama I."/>
            <person name="Ito T."/>
            <person name="Fujiyama A."/>
            <person name="Inagaki F."/>
            <person name="Takami H."/>
        </authorList>
    </citation>
    <scope>NUCLEOTIDE SEQUENCE</scope>
    <source>
        <strain evidence="1">Expedition CK06-06</strain>
    </source>
</reference>
<comment type="caution">
    <text evidence="1">The sequence shown here is derived from an EMBL/GenBank/DDBJ whole genome shotgun (WGS) entry which is preliminary data.</text>
</comment>
<sequence>SFSVPQSADWESFEKSVDIIITSAISPGSGYDLYCKIMGITGGDVLTEFLENVITITGITEGEFKNFSISWSPDPAVLNYGDKLTVTHHFDYRGPRYTGADIRTAIGNRHYLPIIPDWFDEILYTIAHLEPFGPNEDWMGYDVDVDILITTAISPGTDYDLYSKLTDVPGADRYDYKDDIIEIVEAPPAGSIISKFINKVPEGWRIPIPTEVKADNNTFEVGIRYRNYSGRTVTGGCKVEVRDPNGILRASPPVDWTGMSQNEELEKQYNICPVDKP</sequence>